<comment type="caution">
    <text evidence="2">The sequence shown here is derived from an EMBL/GenBank/DDBJ whole genome shotgun (WGS) entry which is preliminary data.</text>
</comment>
<sequence>VLGERPKEKVRHLMSAKAKKEKQKEMVMVRDFPEVNSKNSRTRVSFDQAYRLGKHRIEDLSCKDHSTSLR</sequence>
<name>A0A699QFD7_TANCI</name>
<accession>A0A699QFD7</accession>
<organism evidence="2">
    <name type="scientific">Tanacetum cinerariifolium</name>
    <name type="common">Dalmatian daisy</name>
    <name type="synonym">Chrysanthemum cinerariifolium</name>
    <dbReference type="NCBI Taxonomy" id="118510"/>
    <lineage>
        <taxon>Eukaryota</taxon>
        <taxon>Viridiplantae</taxon>
        <taxon>Streptophyta</taxon>
        <taxon>Embryophyta</taxon>
        <taxon>Tracheophyta</taxon>
        <taxon>Spermatophyta</taxon>
        <taxon>Magnoliopsida</taxon>
        <taxon>eudicotyledons</taxon>
        <taxon>Gunneridae</taxon>
        <taxon>Pentapetalae</taxon>
        <taxon>asterids</taxon>
        <taxon>campanulids</taxon>
        <taxon>Asterales</taxon>
        <taxon>Asteraceae</taxon>
        <taxon>Asteroideae</taxon>
        <taxon>Anthemideae</taxon>
        <taxon>Anthemidinae</taxon>
        <taxon>Tanacetum</taxon>
    </lineage>
</organism>
<evidence type="ECO:0000313" key="2">
    <source>
        <dbReference type="EMBL" id="GFC65059.1"/>
    </source>
</evidence>
<evidence type="ECO:0000256" key="1">
    <source>
        <dbReference type="SAM" id="MobiDB-lite"/>
    </source>
</evidence>
<feature type="region of interest" description="Disordered" evidence="1">
    <location>
        <begin position="1"/>
        <end position="25"/>
    </location>
</feature>
<feature type="compositionally biased region" description="Basic residues" evidence="1">
    <location>
        <begin position="8"/>
        <end position="21"/>
    </location>
</feature>
<dbReference type="AlphaFoldDB" id="A0A699QFD7"/>
<reference evidence="2" key="1">
    <citation type="journal article" date="2019" name="Sci. Rep.">
        <title>Draft genome of Tanacetum cinerariifolium, the natural source of mosquito coil.</title>
        <authorList>
            <person name="Yamashiro T."/>
            <person name="Shiraishi A."/>
            <person name="Satake H."/>
            <person name="Nakayama K."/>
        </authorList>
    </citation>
    <scope>NUCLEOTIDE SEQUENCE</scope>
</reference>
<feature type="non-terminal residue" evidence="2">
    <location>
        <position position="1"/>
    </location>
</feature>
<dbReference type="EMBL" id="BKCJ011005045">
    <property type="protein sequence ID" value="GFC65059.1"/>
    <property type="molecule type" value="Genomic_DNA"/>
</dbReference>
<proteinExistence type="predicted"/>
<protein>
    <submittedName>
        <fullName evidence="2">Uncharacterized protein</fullName>
    </submittedName>
</protein>
<gene>
    <name evidence="2" type="ORF">Tci_837029</name>
</gene>